<dbReference type="PANTHER" id="PTHR33784:SF10">
    <property type="entry name" value="F-BOX PROTEIN"/>
    <property type="match status" value="1"/>
</dbReference>
<evidence type="ECO:0000313" key="3">
    <source>
        <dbReference type="Proteomes" id="UP000187203"/>
    </source>
</evidence>
<sequence>MKIMKRSRPSNIKSLPGEILAEILKYSASNSTADFVNVRQSCKDFVKASNDYKIFENVSMEKFNPIPWEENERVFLEKCTEAKNAEALYRKGMLNCFSGREGGLQYLKEAADKGHIEAIYTIGIVFVCLGGEFKNIGFQVLSCLNLTSSKRSVLVARYRSKTENLLSKMWVNVCLDTPEGRTNCNLCNGGEITARPNRLIEQGLSWEASNNLLACNNDNVSSCSHCFWNHEATLFSRMLRDYNTS</sequence>
<protein>
    <recommendedName>
        <fullName evidence="1">F-box domain-containing protein</fullName>
    </recommendedName>
</protein>
<dbReference type="PANTHER" id="PTHR33784">
    <property type="entry name" value="OS05G0482100 PROTEIN"/>
    <property type="match status" value="1"/>
</dbReference>
<dbReference type="InterPro" id="IPR040338">
    <property type="entry name" value="At1g67623-like"/>
</dbReference>
<evidence type="ECO:0000313" key="2">
    <source>
        <dbReference type="EMBL" id="OMO54482.1"/>
    </source>
</evidence>
<dbReference type="STRING" id="93759.A0A1R3G8R5"/>
<name>A0A1R3G8R5_9ROSI</name>
<dbReference type="PROSITE" id="PS50181">
    <property type="entry name" value="FBOX"/>
    <property type="match status" value="1"/>
</dbReference>
<comment type="caution">
    <text evidence="2">The sequence shown here is derived from an EMBL/GenBank/DDBJ whole genome shotgun (WGS) entry which is preliminary data.</text>
</comment>
<keyword evidence="3" id="KW-1185">Reference proteome</keyword>
<dbReference type="AlphaFoldDB" id="A0A1R3G8R5"/>
<dbReference type="InterPro" id="IPR001810">
    <property type="entry name" value="F-box_dom"/>
</dbReference>
<accession>A0A1R3G8R5</accession>
<dbReference type="InterPro" id="IPR057136">
    <property type="entry name" value="At2g35280_TPR_dom"/>
</dbReference>
<dbReference type="Proteomes" id="UP000187203">
    <property type="component" value="Unassembled WGS sequence"/>
</dbReference>
<feature type="domain" description="F-box" evidence="1">
    <location>
        <begin position="9"/>
        <end position="58"/>
    </location>
</feature>
<organism evidence="2 3">
    <name type="scientific">Corchorus olitorius</name>
    <dbReference type="NCBI Taxonomy" id="93759"/>
    <lineage>
        <taxon>Eukaryota</taxon>
        <taxon>Viridiplantae</taxon>
        <taxon>Streptophyta</taxon>
        <taxon>Embryophyta</taxon>
        <taxon>Tracheophyta</taxon>
        <taxon>Spermatophyta</taxon>
        <taxon>Magnoliopsida</taxon>
        <taxon>eudicotyledons</taxon>
        <taxon>Gunneridae</taxon>
        <taxon>Pentapetalae</taxon>
        <taxon>rosids</taxon>
        <taxon>malvids</taxon>
        <taxon>Malvales</taxon>
        <taxon>Malvaceae</taxon>
        <taxon>Grewioideae</taxon>
        <taxon>Apeibeae</taxon>
        <taxon>Corchorus</taxon>
    </lineage>
</organism>
<dbReference type="EMBL" id="AWUE01023250">
    <property type="protein sequence ID" value="OMO54482.1"/>
    <property type="molecule type" value="Genomic_DNA"/>
</dbReference>
<dbReference type="OrthoDB" id="1865546at2759"/>
<evidence type="ECO:0000259" key="1">
    <source>
        <dbReference type="PROSITE" id="PS50181"/>
    </source>
</evidence>
<reference evidence="3" key="1">
    <citation type="submission" date="2013-09" db="EMBL/GenBank/DDBJ databases">
        <title>Corchorus olitorius genome sequencing.</title>
        <authorList>
            <person name="Alam M."/>
            <person name="Haque M.S."/>
            <person name="Islam M.S."/>
            <person name="Emdad E.M."/>
            <person name="Islam M.M."/>
            <person name="Ahmed B."/>
            <person name="Halim A."/>
            <person name="Hossen Q.M.M."/>
            <person name="Hossain M.Z."/>
            <person name="Ahmed R."/>
            <person name="Khan M.M."/>
            <person name="Islam R."/>
            <person name="Rashid M.M."/>
            <person name="Khan S.A."/>
            <person name="Rahman M.S."/>
            <person name="Alam M."/>
            <person name="Yahiya A.S."/>
            <person name="Khan M.S."/>
            <person name="Azam M.S."/>
            <person name="Haque T."/>
            <person name="Lashkar M.Z.H."/>
            <person name="Akhand A.I."/>
            <person name="Morshed G."/>
            <person name="Roy S."/>
            <person name="Uddin K.S."/>
            <person name="Rabeya T."/>
            <person name="Hossain A.S."/>
            <person name="Chowdhury A."/>
            <person name="Snigdha A.R."/>
            <person name="Mortoza M.S."/>
            <person name="Matin S.A."/>
            <person name="Hoque S.M.E."/>
            <person name="Islam M.K."/>
            <person name="Roy D.K."/>
            <person name="Haider R."/>
            <person name="Moosa M.M."/>
            <person name="Elias S.M."/>
            <person name="Hasan A.M."/>
            <person name="Jahan S."/>
            <person name="Shafiuddin M."/>
            <person name="Mahmood N."/>
            <person name="Shommy N.S."/>
        </authorList>
    </citation>
    <scope>NUCLEOTIDE SEQUENCE [LARGE SCALE GENOMIC DNA]</scope>
    <source>
        <strain evidence="3">cv. O-4</strain>
    </source>
</reference>
<proteinExistence type="predicted"/>
<dbReference type="Pfam" id="PF23310">
    <property type="entry name" value="TPR_27"/>
    <property type="match status" value="1"/>
</dbReference>
<gene>
    <name evidence="2" type="ORF">COLO4_36468</name>
</gene>